<gene>
    <name evidence="2" type="ORF">EVAR_82897_1</name>
</gene>
<evidence type="ECO:0000313" key="3">
    <source>
        <dbReference type="Proteomes" id="UP000299102"/>
    </source>
</evidence>
<reference evidence="2 3" key="1">
    <citation type="journal article" date="2019" name="Commun. Biol.">
        <title>The bagworm genome reveals a unique fibroin gene that provides high tensile strength.</title>
        <authorList>
            <person name="Kono N."/>
            <person name="Nakamura H."/>
            <person name="Ohtoshi R."/>
            <person name="Tomita M."/>
            <person name="Numata K."/>
            <person name="Arakawa K."/>
        </authorList>
    </citation>
    <scope>NUCLEOTIDE SEQUENCE [LARGE SCALE GENOMIC DNA]</scope>
</reference>
<keyword evidence="3" id="KW-1185">Reference proteome</keyword>
<dbReference type="AlphaFoldDB" id="A0A4C1YLC7"/>
<name>A0A4C1YLC7_EUMVA</name>
<accession>A0A4C1YLC7</accession>
<organism evidence="2 3">
    <name type="scientific">Eumeta variegata</name>
    <name type="common">Bagworm moth</name>
    <name type="synonym">Eumeta japonica</name>
    <dbReference type="NCBI Taxonomy" id="151549"/>
    <lineage>
        <taxon>Eukaryota</taxon>
        <taxon>Metazoa</taxon>
        <taxon>Ecdysozoa</taxon>
        <taxon>Arthropoda</taxon>
        <taxon>Hexapoda</taxon>
        <taxon>Insecta</taxon>
        <taxon>Pterygota</taxon>
        <taxon>Neoptera</taxon>
        <taxon>Endopterygota</taxon>
        <taxon>Lepidoptera</taxon>
        <taxon>Glossata</taxon>
        <taxon>Ditrysia</taxon>
        <taxon>Tineoidea</taxon>
        <taxon>Psychidae</taxon>
        <taxon>Oiketicinae</taxon>
        <taxon>Eumeta</taxon>
    </lineage>
</organism>
<evidence type="ECO:0000313" key="2">
    <source>
        <dbReference type="EMBL" id="GBP75227.1"/>
    </source>
</evidence>
<dbReference type="EMBL" id="BGZK01001240">
    <property type="protein sequence ID" value="GBP75227.1"/>
    <property type="molecule type" value="Genomic_DNA"/>
</dbReference>
<proteinExistence type="predicted"/>
<feature type="region of interest" description="Disordered" evidence="1">
    <location>
        <begin position="145"/>
        <end position="179"/>
    </location>
</feature>
<evidence type="ECO:0000256" key="1">
    <source>
        <dbReference type="SAM" id="MobiDB-lite"/>
    </source>
</evidence>
<protein>
    <submittedName>
        <fullName evidence="2">Uncharacterized protein</fullName>
    </submittedName>
</protein>
<dbReference type="Proteomes" id="UP000299102">
    <property type="component" value="Unassembled WGS sequence"/>
</dbReference>
<sequence length="179" mass="19574">MRASERHASLPLGHVLSAEPKEVETIVRLFVLVHLVSGVRSNGSARAGVAPPRAGRAHLDDSSAIHMTVPANAASSAESARRRGRRRRTMRGACPRFVTRINSACVNVTFRTSGVPLVTGRVYPRLYRESHVFLLLVHGRKLCGRQQTPSAGGPQEEEEREDAEPRCSFCDAPFPNIDA</sequence>
<comment type="caution">
    <text evidence="2">The sequence shown here is derived from an EMBL/GenBank/DDBJ whole genome shotgun (WGS) entry which is preliminary data.</text>
</comment>